<feature type="transmembrane region" description="Helical" evidence="1">
    <location>
        <begin position="66"/>
        <end position="89"/>
    </location>
</feature>
<evidence type="ECO:0000256" key="1">
    <source>
        <dbReference type="SAM" id="Phobius"/>
    </source>
</evidence>
<evidence type="ECO:0000313" key="2">
    <source>
        <dbReference type="EMBL" id="CAL4225632.1"/>
    </source>
</evidence>
<feature type="non-terminal residue" evidence="2">
    <location>
        <position position="202"/>
    </location>
</feature>
<feature type="non-terminal residue" evidence="2">
    <location>
        <position position="1"/>
    </location>
</feature>
<name>A0AAV2SQ75_MEGNR</name>
<proteinExistence type="predicted"/>
<organism evidence="2 3">
    <name type="scientific">Meganyctiphanes norvegica</name>
    <name type="common">Northern krill</name>
    <name type="synonym">Thysanopoda norvegica</name>
    <dbReference type="NCBI Taxonomy" id="48144"/>
    <lineage>
        <taxon>Eukaryota</taxon>
        <taxon>Metazoa</taxon>
        <taxon>Ecdysozoa</taxon>
        <taxon>Arthropoda</taxon>
        <taxon>Crustacea</taxon>
        <taxon>Multicrustacea</taxon>
        <taxon>Malacostraca</taxon>
        <taxon>Eumalacostraca</taxon>
        <taxon>Eucarida</taxon>
        <taxon>Euphausiacea</taxon>
        <taxon>Euphausiidae</taxon>
        <taxon>Meganyctiphanes</taxon>
    </lineage>
</organism>
<keyword evidence="3" id="KW-1185">Reference proteome</keyword>
<keyword evidence="1" id="KW-0472">Membrane</keyword>
<reference evidence="2 3" key="1">
    <citation type="submission" date="2024-05" db="EMBL/GenBank/DDBJ databases">
        <authorList>
            <person name="Wallberg A."/>
        </authorList>
    </citation>
    <scope>NUCLEOTIDE SEQUENCE [LARGE SCALE GENOMIC DNA]</scope>
</reference>
<keyword evidence="1" id="KW-1133">Transmembrane helix</keyword>
<keyword evidence="1" id="KW-0812">Transmembrane</keyword>
<protein>
    <submittedName>
        <fullName evidence="2">Uncharacterized protein</fullName>
    </submittedName>
</protein>
<dbReference type="EMBL" id="CAXKWB010101809">
    <property type="protein sequence ID" value="CAL4225632.1"/>
    <property type="molecule type" value="Genomic_DNA"/>
</dbReference>
<feature type="transmembrane region" description="Helical" evidence="1">
    <location>
        <begin position="166"/>
        <end position="188"/>
    </location>
</feature>
<feature type="transmembrane region" description="Helical" evidence="1">
    <location>
        <begin position="21"/>
        <end position="46"/>
    </location>
</feature>
<gene>
    <name evidence="2" type="ORF">MNOR_LOCUS39402</name>
</gene>
<feature type="transmembrane region" description="Helical" evidence="1">
    <location>
        <begin position="96"/>
        <end position="114"/>
    </location>
</feature>
<evidence type="ECO:0000313" key="3">
    <source>
        <dbReference type="Proteomes" id="UP001497623"/>
    </source>
</evidence>
<comment type="caution">
    <text evidence="2">The sequence shown here is derived from an EMBL/GenBank/DDBJ whole genome shotgun (WGS) entry which is preliminary data.</text>
</comment>
<sequence length="202" mass="22884">ARGASCLLEMKKISKNTLPALRILFLMFTLVIRVVGLILTGTHAKYEAPKYAIQNSNSEYDLDVEVITVALFVSPYLMGSIGVAILVIPKELPCKGIGQMVWTIFRIFIGHYLLDMATPYGLPYSLIYAVCSISILVWGRRSPWNYHKYDWIIRHPGQDFDETVEVYLNVTFAITSLLVNTFMIIMAIGRFGDIGKSLRNLW</sequence>
<accession>A0AAV2SQ75</accession>
<feature type="transmembrane region" description="Helical" evidence="1">
    <location>
        <begin position="120"/>
        <end position="139"/>
    </location>
</feature>
<dbReference type="Proteomes" id="UP001497623">
    <property type="component" value="Unassembled WGS sequence"/>
</dbReference>
<dbReference type="AlphaFoldDB" id="A0AAV2SQ75"/>